<accession>A0A023D4G6</accession>
<dbReference type="AlphaFoldDB" id="A0A023D4G6"/>
<evidence type="ECO:0000313" key="2">
    <source>
        <dbReference type="EMBL" id="GAJ28969.1"/>
    </source>
</evidence>
<gene>
    <name evidence="2" type="ORF">Amme_041_003</name>
</gene>
<dbReference type="Pfam" id="PF06676">
    <property type="entry name" value="DUF1178"/>
    <property type="match status" value="1"/>
</dbReference>
<dbReference type="Proteomes" id="UP000019760">
    <property type="component" value="Unassembled WGS sequence"/>
</dbReference>
<protein>
    <submittedName>
        <fullName evidence="2">Uncharacterized protein</fullName>
    </submittedName>
</protein>
<keyword evidence="3" id="KW-1185">Reference proteome</keyword>
<reference evidence="3" key="1">
    <citation type="journal article" date="2014" name="FEMS Microbiol. Lett.">
        <title>Draft Genomic DNA Sequence of the Facultatively Methylotrophic Bacterium Acidomonas methanolica type strain MB58.</title>
        <authorList>
            <person name="Higashiura N."/>
            <person name="Hadano H."/>
            <person name="Hirakawa H."/>
            <person name="Matsutani M."/>
            <person name="Takabe S."/>
            <person name="Matsushita K."/>
            <person name="Azuma Y."/>
        </authorList>
    </citation>
    <scope>NUCLEOTIDE SEQUENCE [LARGE SCALE GENOMIC DNA]</scope>
    <source>
        <strain evidence="3">MB58</strain>
    </source>
</reference>
<dbReference type="InterPro" id="IPR009562">
    <property type="entry name" value="DUF1178"/>
</dbReference>
<dbReference type="PIRSF" id="PIRSF032131">
    <property type="entry name" value="UCP032131"/>
    <property type="match status" value="1"/>
</dbReference>
<name>A0A023D4G6_ACIMT</name>
<comment type="caution">
    <text evidence="2">The sequence shown here is derived from an EMBL/GenBank/DDBJ whole genome shotgun (WGS) entry which is preliminary data.</text>
</comment>
<organism evidence="2 3">
    <name type="scientific">Acidomonas methanolica NBRC 104435</name>
    <dbReference type="NCBI Taxonomy" id="1231351"/>
    <lineage>
        <taxon>Bacteria</taxon>
        <taxon>Pseudomonadati</taxon>
        <taxon>Pseudomonadota</taxon>
        <taxon>Alphaproteobacteria</taxon>
        <taxon>Acetobacterales</taxon>
        <taxon>Acetobacteraceae</taxon>
        <taxon>Acidomonas</taxon>
    </lineage>
</organism>
<evidence type="ECO:0000313" key="3">
    <source>
        <dbReference type="Proteomes" id="UP000019760"/>
    </source>
</evidence>
<sequence length="152" mass="16937">MIRYQLRCGHGHGFEGWFRDGAAFEEQARRALVICPECGDASVEKALMAPAIARRAEAAPVAETQPQSPGPGPGPEAMLTLLRRLRRTVEAQCENVGERFAEEALRRHTLQEQGETLPERGIYGTMTMTQRERLEDEGVEYATLPWVRSADA</sequence>
<feature type="region of interest" description="Disordered" evidence="1">
    <location>
        <begin position="55"/>
        <end position="77"/>
    </location>
</feature>
<dbReference type="RefSeq" id="WP_042058220.1">
    <property type="nucleotide sequence ID" value="NZ_BAND01000041.1"/>
</dbReference>
<proteinExistence type="predicted"/>
<evidence type="ECO:0000256" key="1">
    <source>
        <dbReference type="SAM" id="MobiDB-lite"/>
    </source>
</evidence>
<reference evidence="2 3" key="2">
    <citation type="journal article" date="2014" name="FEMS Microbiol. Lett.">
        <title>Draft genomic DNA sequence of the facultatively methylotrophic bacterium Acidomonas methanolica type strain MB58.</title>
        <authorList>
            <person name="Higashiura N."/>
            <person name="Hadano H."/>
            <person name="Hirakawa H."/>
            <person name="Matsutani M."/>
            <person name="Takabe S."/>
            <person name="Matsushita K."/>
            <person name="Azuma Y."/>
        </authorList>
    </citation>
    <scope>NUCLEOTIDE SEQUENCE [LARGE SCALE GENOMIC DNA]</scope>
    <source>
        <strain evidence="2 3">MB58</strain>
    </source>
</reference>
<dbReference type="EMBL" id="BAND01000041">
    <property type="protein sequence ID" value="GAJ28969.1"/>
    <property type="molecule type" value="Genomic_DNA"/>
</dbReference>
<dbReference type="OrthoDB" id="9799894at2"/>